<dbReference type="EMBL" id="FNXY01000001">
    <property type="protein sequence ID" value="SEI44473.1"/>
    <property type="molecule type" value="Genomic_DNA"/>
</dbReference>
<keyword evidence="2" id="KW-1185">Reference proteome</keyword>
<dbReference type="Proteomes" id="UP000199532">
    <property type="component" value="Unassembled WGS sequence"/>
</dbReference>
<dbReference type="OrthoDB" id="962242at2"/>
<sequence>MAEPQLTGLQRRAEKFIDRTISYSNPPAEAVTGNFIGFDESSVDRAVIQLSNAADRITVPLMYVVNYFEESEEARQEAIRNLTFEKRPAYKPKK</sequence>
<gene>
    <name evidence="1" type="ORF">SAMN04487995_0786</name>
</gene>
<name>A0A1H6QLL2_9BACT</name>
<evidence type="ECO:0000313" key="2">
    <source>
        <dbReference type="Proteomes" id="UP000199532"/>
    </source>
</evidence>
<protein>
    <submittedName>
        <fullName evidence="1">Uncharacterized protein</fullName>
    </submittedName>
</protein>
<dbReference type="RefSeq" id="WP_090332118.1">
    <property type="nucleotide sequence ID" value="NZ_FNXY01000001.1"/>
</dbReference>
<accession>A0A1H6QLL2</accession>
<proteinExistence type="predicted"/>
<evidence type="ECO:0000313" key="1">
    <source>
        <dbReference type="EMBL" id="SEI44473.1"/>
    </source>
</evidence>
<dbReference type="AlphaFoldDB" id="A0A1H6QLL2"/>
<reference evidence="1 2" key="1">
    <citation type="submission" date="2016-10" db="EMBL/GenBank/DDBJ databases">
        <authorList>
            <person name="de Groot N.N."/>
        </authorList>
    </citation>
    <scope>NUCLEOTIDE SEQUENCE [LARGE SCALE GENOMIC DNA]</scope>
    <source>
        <strain evidence="1 2">DSM 19938</strain>
    </source>
</reference>
<organism evidence="1 2">
    <name type="scientific">Dyadobacter koreensis</name>
    <dbReference type="NCBI Taxonomy" id="408657"/>
    <lineage>
        <taxon>Bacteria</taxon>
        <taxon>Pseudomonadati</taxon>
        <taxon>Bacteroidota</taxon>
        <taxon>Cytophagia</taxon>
        <taxon>Cytophagales</taxon>
        <taxon>Spirosomataceae</taxon>
        <taxon>Dyadobacter</taxon>
    </lineage>
</organism>